<name>A0A4P8J3H3_9BURK</name>
<evidence type="ECO:0000313" key="3">
    <source>
        <dbReference type="EMBL" id="QCP54424.1"/>
    </source>
</evidence>
<gene>
    <name evidence="3" type="ORF">FAZ95_36495</name>
</gene>
<reference evidence="3 4" key="1">
    <citation type="submission" date="2019-05" db="EMBL/GenBank/DDBJ databases">
        <title>Burkholderia sp. DHOD12, isolated from subtropical forest soil.</title>
        <authorList>
            <person name="Gao Z.-H."/>
            <person name="Qiu L.-H."/>
        </authorList>
    </citation>
    <scope>NUCLEOTIDE SEQUENCE [LARGE SCALE GENOMIC DNA]</scope>
    <source>
        <strain evidence="3 4">DHOD12</strain>
    </source>
</reference>
<dbReference type="RefSeq" id="WP_137337191.1">
    <property type="nucleotide sequence ID" value="NZ_CP040078.1"/>
</dbReference>
<dbReference type="AlphaFoldDB" id="A0A4P8J3H3"/>
<keyword evidence="2" id="KW-1133">Transmembrane helix</keyword>
<accession>A0A4P8J3H3</accession>
<evidence type="ECO:0000256" key="2">
    <source>
        <dbReference type="SAM" id="Phobius"/>
    </source>
</evidence>
<keyword evidence="2" id="KW-0472">Membrane</keyword>
<evidence type="ECO:0000313" key="4">
    <source>
        <dbReference type="Proteomes" id="UP000298656"/>
    </source>
</evidence>
<keyword evidence="4" id="KW-1185">Reference proteome</keyword>
<dbReference type="Proteomes" id="UP000298656">
    <property type="component" value="Chromosome 2"/>
</dbReference>
<dbReference type="EMBL" id="CP040078">
    <property type="protein sequence ID" value="QCP54424.1"/>
    <property type="molecule type" value="Genomic_DNA"/>
</dbReference>
<evidence type="ECO:0000256" key="1">
    <source>
        <dbReference type="SAM" id="Coils"/>
    </source>
</evidence>
<protein>
    <submittedName>
        <fullName evidence="3">Uncharacterized protein</fullName>
    </submittedName>
</protein>
<sequence length="160" mass="17922">MNINTATSLGNASYTIPADPVLDVVASSVESIRDEGFEVLLRHAQEEAHNLHERIERLGTEISATRVEKKIAEKKVERLTSLVDELRMLRTNIVDSENAVEVKEPVTTLASETGKPRRPMRIWTLAVIALVIVAALALGYLAFDGREFDFLFERLRALHN</sequence>
<feature type="coiled-coil region" evidence="1">
    <location>
        <begin position="41"/>
        <end position="89"/>
    </location>
</feature>
<proteinExistence type="predicted"/>
<keyword evidence="2" id="KW-0812">Transmembrane</keyword>
<feature type="transmembrane region" description="Helical" evidence="2">
    <location>
        <begin position="122"/>
        <end position="143"/>
    </location>
</feature>
<dbReference type="KEGG" id="tvl:FAZ95_36495"/>
<organism evidence="3 4">
    <name type="scientific">Trinickia violacea</name>
    <dbReference type="NCBI Taxonomy" id="2571746"/>
    <lineage>
        <taxon>Bacteria</taxon>
        <taxon>Pseudomonadati</taxon>
        <taxon>Pseudomonadota</taxon>
        <taxon>Betaproteobacteria</taxon>
        <taxon>Burkholderiales</taxon>
        <taxon>Burkholderiaceae</taxon>
        <taxon>Trinickia</taxon>
    </lineage>
</organism>
<keyword evidence="1" id="KW-0175">Coiled coil</keyword>